<organism evidence="13 14">
    <name type="scientific">Monilinia fructicola</name>
    <name type="common">Brown rot fungus</name>
    <name type="synonym">Ciboria fructicola</name>
    <dbReference type="NCBI Taxonomy" id="38448"/>
    <lineage>
        <taxon>Eukaryota</taxon>
        <taxon>Fungi</taxon>
        <taxon>Dikarya</taxon>
        <taxon>Ascomycota</taxon>
        <taxon>Pezizomycotina</taxon>
        <taxon>Leotiomycetes</taxon>
        <taxon>Helotiales</taxon>
        <taxon>Sclerotiniaceae</taxon>
        <taxon>Monilinia</taxon>
    </lineage>
</organism>
<proteinExistence type="inferred from homology"/>
<dbReference type="InterPro" id="IPR018484">
    <property type="entry name" value="FGGY_N"/>
</dbReference>
<dbReference type="PANTHER" id="PTHR10196:SF69">
    <property type="entry name" value="GLYCEROL KINASE"/>
    <property type="match status" value="1"/>
</dbReference>
<dbReference type="EC" id="2.7.1.30" evidence="3"/>
<feature type="domain" description="Carbohydrate kinase FGGY C-terminal" evidence="12">
    <location>
        <begin position="457"/>
        <end position="647"/>
    </location>
</feature>
<dbReference type="Gene3D" id="3.30.420.40">
    <property type="match status" value="2"/>
</dbReference>
<evidence type="ECO:0000256" key="10">
    <source>
        <dbReference type="RuleBase" id="RU003733"/>
    </source>
</evidence>
<dbReference type="Pfam" id="PF00370">
    <property type="entry name" value="FGGY_N"/>
    <property type="match status" value="1"/>
</dbReference>
<dbReference type="GO" id="GO:0006641">
    <property type="term" value="P:triglyceride metabolic process"/>
    <property type="evidence" value="ECO:0007669"/>
    <property type="project" value="TreeGrafter"/>
</dbReference>
<dbReference type="GO" id="GO:0004370">
    <property type="term" value="F:glycerol kinase activity"/>
    <property type="evidence" value="ECO:0007669"/>
    <property type="project" value="UniProtKB-EC"/>
</dbReference>
<dbReference type="Pfam" id="PF02782">
    <property type="entry name" value="FGGY_C"/>
    <property type="match status" value="1"/>
</dbReference>
<dbReference type="InterPro" id="IPR042018">
    <property type="entry name" value="GK1-3_metazoan-type"/>
</dbReference>
<evidence type="ECO:0000256" key="2">
    <source>
        <dbReference type="ARBA" id="ARBA00009156"/>
    </source>
</evidence>
<evidence type="ECO:0000313" key="13">
    <source>
        <dbReference type="EMBL" id="KAA8572612.1"/>
    </source>
</evidence>
<dbReference type="PANTHER" id="PTHR10196">
    <property type="entry name" value="SUGAR KINASE"/>
    <property type="match status" value="1"/>
</dbReference>
<dbReference type="PROSITE" id="PS00445">
    <property type="entry name" value="FGGY_KINASES_2"/>
    <property type="match status" value="1"/>
</dbReference>
<dbReference type="GO" id="GO:0005524">
    <property type="term" value="F:ATP binding"/>
    <property type="evidence" value="ECO:0007669"/>
    <property type="project" value="UniProtKB-KW"/>
</dbReference>
<dbReference type="GO" id="GO:0019563">
    <property type="term" value="P:glycerol catabolic process"/>
    <property type="evidence" value="ECO:0007669"/>
    <property type="project" value="UniProtKB-UniPathway"/>
</dbReference>
<protein>
    <recommendedName>
        <fullName evidence="3">glycerol kinase</fullName>
        <ecNumber evidence="3">2.7.1.30</ecNumber>
    </recommendedName>
    <alternativeName>
        <fullName evidence="9">ATP:glycerol 3-phosphotransferase</fullName>
    </alternativeName>
</protein>
<evidence type="ECO:0000256" key="3">
    <source>
        <dbReference type="ARBA" id="ARBA00012099"/>
    </source>
</evidence>
<dbReference type="FunFam" id="3.30.420.40:FF:000085">
    <property type="entry name" value="Glycerol kinase 2"/>
    <property type="match status" value="1"/>
</dbReference>
<dbReference type="GO" id="GO:0046167">
    <property type="term" value="P:glycerol-3-phosphate biosynthetic process"/>
    <property type="evidence" value="ECO:0007669"/>
    <property type="project" value="TreeGrafter"/>
</dbReference>
<evidence type="ECO:0000259" key="12">
    <source>
        <dbReference type="Pfam" id="PF02782"/>
    </source>
</evidence>
<evidence type="ECO:0000256" key="7">
    <source>
        <dbReference type="ARBA" id="ARBA00022798"/>
    </source>
</evidence>
<keyword evidence="8" id="KW-0067">ATP-binding</keyword>
<dbReference type="InterPro" id="IPR005999">
    <property type="entry name" value="Glycerol_kin"/>
</dbReference>
<accession>A0A5M9JY18</accession>
<keyword evidence="4 10" id="KW-0808">Transferase</keyword>
<feature type="domain" description="Carbohydrate kinase FGGY N-terminal" evidence="11">
    <location>
        <begin position="193"/>
        <end position="447"/>
    </location>
</feature>
<gene>
    <name evidence="13" type="ORF">EYC84_003214</name>
</gene>
<keyword evidence="7" id="KW-0319">Glycerol metabolism</keyword>
<dbReference type="FunFam" id="3.30.420.40:FF:000086">
    <property type="entry name" value="Glycerol kinase"/>
    <property type="match status" value="1"/>
</dbReference>
<dbReference type="UniPathway" id="UPA00618">
    <property type="reaction ID" value="UER00672"/>
</dbReference>
<evidence type="ECO:0000313" key="14">
    <source>
        <dbReference type="Proteomes" id="UP000322873"/>
    </source>
</evidence>
<sequence>MDPTHYLLLTATATATATATTTVPTSTTTATTLVLNNIWDTLYTSSPFVLVFPSTVISLLPSPHIHYTTTPQLLYLQSIPPHSTSHIQSTLASLYESFSYIFQYLYTYYLSYTLLTTHTHTHTPKMMMHPTPPPAIPHSDIDSYKFRRDAEYRNIETPRTEDAEYVEHIEQSKSHLPENVTETEEEEQKHWFIGSIDQGTTSTRFIIFNGEGQPVAMHQHEFENMYPESGWHEHDPQELVSSVDECVEKATEKFLELGYKKSDIKAIGITNQRETTICWDTNTGEPLYNAVVWPDTRTTALVRELKDSEGADEILQLCGLPLSTYPASVKLMWMYRNVEAIKNAYDEGRLSFGTVDSWLIYKLNGGKEGGIHVTDTTNASRTMFMNLHTLQYDDKLLNFFQLDRKNVTLPKIVPSSDKEAFGKLAYGPLKGTRITGCLGDQSSALVGQCGFKPGHAKNTYGTGCFLLYNVGTKPVVSKYGLLATVAYDFGNGRKPVYALEGSIAVAGSGVKFLMNNLGFIAHSSKITELAETVDDNGGVVFVTAFSGLFAPYWIDDAKGTLFGITQHTQRGHIARATLEATCFQTKAILDAMEKDSGHKLEGLAVDGGMSNSDLCMQTQADILNIPINRPVMRETTALGAAIAAGFAVDIWKEFDELKEINRDDRKIFTPQVKPAKSARMFKKWEQAVEMSKGWVLHENEDQDNDDDVD</sequence>
<comment type="pathway">
    <text evidence="1">Polyol metabolism; glycerol degradation via glycerol kinase pathway; sn-glycerol 3-phosphate from glycerol: step 1/1.</text>
</comment>
<dbReference type="NCBIfam" id="TIGR01311">
    <property type="entry name" value="glycerol_kin"/>
    <property type="match status" value="1"/>
</dbReference>
<comment type="similarity">
    <text evidence="2 10">Belongs to the FGGY kinase family.</text>
</comment>
<evidence type="ECO:0000256" key="1">
    <source>
        <dbReference type="ARBA" id="ARBA00005190"/>
    </source>
</evidence>
<evidence type="ECO:0000256" key="8">
    <source>
        <dbReference type="ARBA" id="ARBA00022840"/>
    </source>
</evidence>
<keyword evidence="6 10" id="KW-0418">Kinase</keyword>
<evidence type="ECO:0000256" key="6">
    <source>
        <dbReference type="ARBA" id="ARBA00022777"/>
    </source>
</evidence>
<dbReference type="SUPFAM" id="SSF53067">
    <property type="entry name" value="Actin-like ATPase domain"/>
    <property type="match status" value="2"/>
</dbReference>
<dbReference type="VEuPathDB" id="FungiDB:MFRU_003g02050"/>
<keyword evidence="5" id="KW-0547">Nucleotide-binding</keyword>
<dbReference type="InterPro" id="IPR018483">
    <property type="entry name" value="Carb_kinase_FGGY_CS"/>
</dbReference>
<dbReference type="InterPro" id="IPR043129">
    <property type="entry name" value="ATPase_NBD"/>
</dbReference>
<name>A0A5M9JY18_MONFR</name>
<reference evidence="13 14" key="1">
    <citation type="submission" date="2019-06" db="EMBL/GenBank/DDBJ databases">
        <title>Genome Sequence of the Brown Rot Fungal Pathogen Monilinia fructicola.</title>
        <authorList>
            <person name="De Miccolis Angelini R.M."/>
            <person name="Landi L."/>
            <person name="Abate D."/>
            <person name="Pollastro S."/>
            <person name="Romanazzi G."/>
            <person name="Faretra F."/>
        </authorList>
    </citation>
    <scope>NUCLEOTIDE SEQUENCE [LARGE SCALE GENOMIC DNA]</scope>
    <source>
        <strain evidence="13 14">Mfrc123</strain>
    </source>
</reference>
<evidence type="ECO:0000259" key="11">
    <source>
        <dbReference type="Pfam" id="PF00370"/>
    </source>
</evidence>
<comment type="caution">
    <text evidence="13">The sequence shown here is derived from an EMBL/GenBank/DDBJ whole genome shotgun (WGS) entry which is preliminary data.</text>
</comment>
<dbReference type="NCBIfam" id="NF000756">
    <property type="entry name" value="PRK00047.1"/>
    <property type="match status" value="1"/>
</dbReference>
<keyword evidence="14" id="KW-1185">Reference proteome</keyword>
<dbReference type="GO" id="GO:0005739">
    <property type="term" value="C:mitochondrion"/>
    <property type="evidence" value="ECO:0007669"/>
    <property type="project" value="TreeGrafter"/>
</dbReference>
<dbReference type="EMBL" id="VICG01000004">
    <property type="protein sequence ID" value="KAA8572612.1"/>
    <property type="molecule type" value="Genomic_DNA"/>
</dbReference>
<evidence type="ECO:0000256" key="5">
    <source>
        <dbReference type="ARBA" id="ARBA00022741"/>
    </source>
</evidence>
<dbReference type="Proteomes" id="UP000322873">
    <property type="component" value="Unassembled WGS sequence"/>
</dbReference>
<dbReference type="InterPro" id="IPR018485">
    <property type="entry name" value="FGGY_C"/>
</dbReference>
<evidence type="ECO:0000256" key="9">
    <source>
        <dbReference type="ARBA" id="ARBA00043149"/>
    </source>
</evidence>
<dbReference type="AlphaFoldDB" id="A0A5M9JY18"/>
<evidence type="ECO:0000256" key="4">
    <source>
        <dbReference type="ARBA" id="ARBA00022679"/>
    </source>
</evidence>
<dbReference type="CDD" id="cd07792">
    <property type="entry name" value="ASKHA_NBD_FGGY_GK1-3-like"/>
    <property type="match status" value="1"/>
</dbReference>